<evidence type="ECO:0000256" key="5">
    <source>
        <dbReference type="ARBA" id="ARBA00022927"/>
    </source>
</evidence>
<dbReference type="AlphaFoldDB" id="A0A1B0DI38"/>
<dbReference type="Proteomes" id="UP000092462">
    <property type="component" value="Unassembled WGS sequence"/>
</dbReference>
<evidence type="ECO:0000256" key="8">
    <source>
        <dbReference type="ARBA" id="ARBA00023136"/>
    </source>
</evidence>
<dbReference type="PANTHER" id="PTHR12388">
    <property type="entry name" value="MITOCHONDRIA ASSOCIATED GRANULOCYTE MACROPHAGE CSF SIGNALING MOLECULE"/>
    <property type="match status" value="1"/>
</dbReference>
<dbReference type="VEuPathDB" id="VectorBase:PPAI007822"/>
<keyword evidence="4" id="KW-0999">Mitochondrion inner membrane</keyword>
<dbReference type="PANTHER" id="PTHR12388:SF0">
    <property type="entry name" value="MITOCHONDRIAL IMPORT INNER MEMBRANE TRANSLOCASE SUBUNIT TIM16"/>
    <property type="match status" value="1"/>
</dbReference>
<dbReference type="GeneID" id="129804799"/>
<evidence type="ECO:0000256" key="3">
    <source>
        <dbReference type="ARBA" id="ARBA00022448"/>
    </source>
</evidence>
<dbReference type="KEGG" id="ppap:129804799"/>
<evidence type="ECO:0000313" key="10">
    <source>
        <dbReference type="Proteomes" id="UP000092462"/>
    </source>
</evidence>
<evidence type="ECO:0000256" key="2">
    <source>
        <dbReference type="ARBA" id="ARBA00008817"/>
    </source>
</evidence>
<keyword evidence="5" id="KW-0653">Protein transport</keyword>
<comment type="similarity">
    <text evidence="2">Belongs to the TIM16/PAM16 family.</text>
</comment>
<sequence>MAKYLAQIIVLGAQTIGKAFSRALKQELDFSRQAAARQAASGGGRGGQNTEARNLRTGMTLEEAQNILNLDKLDKEQLEKSYKHLFEVNDKSKGGSFYIQSKVFRARERIEQEMGDKEEKKS</sequence>
<evidence type="ECO:0000256" key="1">
    <source>
        <dbReference type="ARBA" id="ARBA00004443"/>
    </source>
</evidence>
<proteinExistence type="inferred from homology"/>
<organism evidence="9 10">
    <name type="scientific">Phlebotomus papatasi</name>
    <name type="common">Sandfly</name>
    <dbReference type="NCBI Taxonomy" id="29031"/>
    <lineage>
        <taxon>Eukaryota</taxon>
        <taxon>Metazoa</taxon>
        <taxon>Ecdysozoa</taxon>
        <taxon>Arthropoda</taxon>
        <taxon>Hexapoda</taxon>
        <taxon>Insecta</taxon>
        <taxon>Pterygota</taxon>
        <taxon>Neoptera</taxon>
        <taxon>Endopterygota</taxon>
        <taxon>Diptera</taxon>
        <taxon>Nematocera</taxon>
        <taxon>Psychodoidea</taxon>
        <taxon>Psychodidae</taxon>
        <taxon>Phlebotomus</taxon>
        <taxon>Phlebotomus</taxon>
    </lineage>
</organism>
<keyword evidence="3" id="KW-0813">Transport</keyword>
<evidence type="ECO:0000256" key="7">
    <source>
        <dbReference type="ARBA" id="ARBA00023128"/>
    </source>
</evidence>
<dbReference type="Gene3D" id="1.10.287.110">
    <property type="entry name" value="DnaJ domain"/>
    <property type="match status" value="1"/>
</dbReference>
<keyword evidence="7" id="KW-0496">Mitochondrion</keyword>
<dbReference type="CTD" id="41937"/>
<dbReference type="FunFam" id="1.10.287.110:FF:000006">
    <property type="entry name" value="Import inner membrane translocase subunit TIM16"/>
    <property type="match status" value="1"/>
</dbReference>
<dbReference type="OrthoDB" id="10262892at2759"/>
<reference evidence="9" key="1">
    <citation type="submission" date="2022-08" db="UniProtKB">
        <authorList>
            <consortium name="EnsemblMetazoa"/>
        </authorList>
    </citation>
    <scope>IDENTIFICATION</scope>
    <source>
        <strain evidence="9">Israel</strain>
    </source>
</reference>
<dbReference type="RefSeq" id="XP_055708382.1">
    <property type="nucleotide sequence ID" value="XM_055852407.1"/>
</dbReference>
<keyword evidence="10" id="KW-1185">Reference proteome</keyword>
<dbReference type="InterPro" id="IPR036869">
    <property type="entry name" value="J_dom_sf"/>
</dbReference>
<keyword evidence="8" id="KW-0472">Membrane</keyword>
<keyword evidence="6" id="KW-0811">Translocation</keyword>
<dbReference type="Pfam" id="PF03656">
    <property type="entry name" value="Pam16"/>
    <property type="match status" value="1"/>
</dbReference>
<dbReference type="GO" id="GO:0030150">
    <property type="term" value="P:protein import into mitochondrial matrix"/>
    <property type="evidence" value="ECO:0007669"/>
    <property type="project" value="InterPro"/>
</dbReference>
<evidence type="ECO:0000256" key="4">
    <source>
        <dbReference type="ARBA" id="ARBA00022792"/>
    </source>
</evidence>
<comment type="subcellular location">
    <subcellularLocation>
        <location evidence="1">Mitochondrion inner membrane</location>
        <topology evidence="1">Peripheral membrane protein</topology>
        <orientation evidence="1">Matrix side</orientation>
    </subcellularLocation>
</comment>
<evidence type="ECO:0000256" key="6">
    <source>
        <dbReference type="ARBA" id="ARBA00023010"/>
    </source>
</evidence>
<dbReference type="VEuPathDB" id="VectorBase:PPAPM1_002311"/>
<evidence type="ECO:0000313" key="9">
    <source>
        <dbReference type="EnsemblMetazoa" id="PPAI007822-PA"/>
    </source>
</evidence>
<accession>A0A1B0DI38</accession>
<evidence type="ECO:0008006" key="11">
    <source>
        <dbReference type="Google" id="ProtNLM"/>
    </source>
</evidence>
<dbReference type="EnsemblMetazoa" id="PPAI007822-RA">
    <property type="protein sequence ID" value="PPAI007822-PA"/>
    <property type="gene ID" value="PPAI007822"/>
</dbReference>
<dbReference type="GO" id="GO:0005744">
    <property type="term" value="C:TIM23 mitochondrial import inner membrane translocase complex"/>
    <property type="evidence" value="ECO:0007669"/>
    <property type="project" value="InterPro"/>
</dbReference>
<protein>
    <recommendedName>
        <fullName evidence="11">Mitochondrial import inner membrane translocase subunit Tim16</fullName>
    </recommendedName>
</protein>
<dbReference type="EMBL" id="AJVK01061931">
    <property type="status" value="NOT_ANNOTATED_CDS"/>
    <property type="molecule type" value="Genomic_DNA"/>
</dbReference>
<dbReference type="InterPro" id="IPR005341">
    <property type="entry name" value="Tim16"/>
</dbReference>
<name>A0A1B0DI38_PHLPP</name>